<dbReference type="AlphaFoldDB" id="A0A4R7SQE0"/>
<gene>
    <name evidence="2" type="ORF">EI77_00781</name>
</gene>
<evidence type="ECO:0000313" key="3">
    <source>
        <dbReference type="Proteomes" id="UP000295662"/>
    </source>
</evidence>
<evidence type="ECO:0000313" key="2">
    <source>
        <dbReference type="EMBL" id="TDU81472.1"/>
    </source>
</evidence>
<evidence type="ECO:0008006" key="4">
    <source>
        <dbReference type="Google" id="ProtNLM"/>
    </source>
</evidence>
<name>A0A4R7SQE0_9BACT</name>
<proteinExistence type="predicted"/>
<sequence length="119" mass="12264">MTAALIQPDGRLTPLRGELVSDPASIAALGHAVHAAGNELAIRVGTAPVKSITLHGMENSLTLLQVSQGVLLLEHGKNISPDVLQAMSEDLLSQLATPPPPAESFSSFSLSDALHATAP</sequence>
<dbReference type="EMBL" id="SOCA01000001">
    <property type="protein sequence ID" value="TDU81472.1"/>
    <property type="molecule type" value="Genomic_DNA"/>
</dbReference>
<feature type="region of interest" description="Disordered" evidence="1">
    <location>
        <begin position="94"/>
        <end position="119"/>
    </location>
</feature>
<dbReference type="RefSeq" id="WP_133793420.1">
    <property type="nucleotide sequence ID" value="NZ_SOCA01000001.1"/>
</dbReference>
<evidence type="ECO:0000256" key="1">
    <source>
        <dbReference type="SAM" id="MobiDB-lite"/>
    </source>
</evidence>
<feature type="compositionally biased region" description="Low complexity" evidence="1">
    <location>
        <begin position="103"/>
        <end position="119"/>
    </location>
</feature>
<keyword evidence="3" id="KW-1185">Reference proteome</keyword>
<organism evidence="2 3">
    <name type="scientific">Prosthecobacter fusiformis</name>
    <dbReference type="NCBI Taxonomy" id="48464"/>
    <lineage>
        <taxon>Bacteria</taxon>
        <taxon>Pseudomonadati</taxon>
        <taxon>Verrucomicrobiota</taxon>
        <taxon>Verrucomicrobiia</taxon>
        <taxon>Verrucomicrobiales</taxon>
        <taxon>Verrucomicrobiaceae</taxon>
        <taxon>Prosthecobacter</taxon>
    </lineage>
</organism>
<accession>A0A4R7SQE0</accession>
<dbReference type="Proteomes" id="UP000295662">
    <property type="component" value="Unassembled WGS sequence"/>
</dbReference>
<protein>
    <recommendedName>
        <fullName evidence="4">Roadblock/LAMTOR2 domain-containing protein</fullName>
    </recommendedName>
</protein>
<comment type="caution">
    <text evidence="2">The sequence shown here is derived from an EMBL/GenBank/DDBJ whole genome shotgun (WGS) entry which is preliminary data.</text>
</comment>
<dbReference type="OrthoDB" id="3292498at2"/>
<reference evidence="2 3" key="1">
    <citation type="submission" date="2019-03" db="EMBL/GenBank/DDBJ databases">
        <title>Genomic Encyclopedia of Archaeal and Bacterial Type Strains, Phase II (KMG-II): from individual species to whole genera.</title>
        <authorList>
            <person name="Goeker M."/>
        </authorList>
    </citation>
    <scope>NUCLEOTIDE SEQUENCE [LARGE SCALE GENOMIC DNA]</scope>
    <source>
        <strain evidence="2 3">ATCC 25309</strain>
    </source>
</reference>